<dbReference type="InterPro" id="IPR001347">
    <property type="entry name" value="SIS_dom"/>
</dbReference>
<evidence type="ECO:0000256" key="3">
    <source>
        <dbReference type="ARBA" id="ARBA00023163"/>
    </source>
</evidence>
<gene>
    <name evidence="5" type="ORF">BDD41_1987</name>
</gene>
<dbReference type="InterPro" id="IPR046348">
    <property type="entry name" value="SIS_dom_sf"/>
</dbReference>
<dbReference type="AlphaFoldDB" id="A0A3D9XUW0"/>
<keyword evidence="3" id="KW-0804">Transcription</keyword>
<dbReference type="InterPro" id="IPR036388">
    <property type="entry name" value="WH-like_DNA-bd_sf"/>
</dbReference>
<dbReference type="InterPro" id="IPR047640">
    <property type="entry name" value="RpiR-like"/>
</dbReference>
<evidence type="ECO:0000259" key="4">
    <source>
        <dbReference type="PROSITE" id="PS51071"/>
    </source>
</evidence>
<protein>
    <submittedName>
        <fullName evidence="5">RpiR family transcriptional regulator</fullName>
    </submittedName>
</protein>
<dbReference type="CDD" id="cd05013">
    <property type="entry name" value="SIS_RpiR"/>
    <property type="match status" value="1"/>
</dbReference>
<dbReference type="SUPFAM" id="SSF53697">
    <property type="entry name" value="SIS domain"/>
    <property type="match status" value="1"/>
</dbReference>
<evidence type="ECO:0000256" key="2">
    <source>
        <dbReference type="ARBA" id="ARBA00023125"/>
    </source>
</evidence>
<dbReference type="Gene3D" id="1.10.10.10">
    <property type="entry name" value="Winged helix-like DNA-binding domain superfamily/Winged helix DNA-binding domain"/>
    <property type="match status" value="1"/>
</dbReference>
<keyword evidence="2" id="KW-0238">DNA-binding</keyword>
<evidence type="ECO:0000256" key="1">
    <source>
        <dbReference type="ARBA" id="ARBA00023015"/>
    </source>
</evidence>
<accession>A0A3D9XUW0</accession>
<comment type="caution">
    <text evidence="5">The sequence shown here is derived from an EMBL/GenBank/DDBJ whole genome shotgun (WGS) entry which is preliminary data.</text>
</comment>
<proteinExistence type="predicted"/>
<reference evidence="5 6" key="1">
    <citation type="submission" date="2018-08" db="EMBL/GenBank/DDBJ databases">
        <title>Genomic Encyclopedia of Archaeal and Bacterial Type Strains, Phase II (KMG-II): from individual species to whole genera.</title>
        <authorList>
            <person name="Goeker M."/>
        </authorList>
    </citation>
    <scope>NUCLEOTIDE SEQUENCE [LARGE SCALE GENOMIC DNA]</scope>
    <source>
        <strain evidence="5 6">DSM 17099</strain>
    </source>
</reference>
<keyword evidence="1" id="KW-0805">Transcription regulation</keyword>
<organism evidence="5 6">
    <name type="scientific">Paracoccus versutus</name>
    <name type="common">Thiobacillus versutus</name>
    <dbReference type="NCBI Taxonomy" id="34007"/>
    <lineage>
        <taxon>Bacteria</taxon>
        <taxon>Pseudomonadati</taxon>
        <taxon>Pseudomonadota</taxon>
        <taxon>Alphaproteobacteria</taxon>
        <taxon>Rhodobacterales</taxon>
        <taxon>Paracoccaceae</taxon>
        <taxon>Paracoccus</taxon>
    </lineage>
</organism>
<dbReference type="PANTHER" id="PTHR30514:SF18">
    <property type="entry name" value="RPIR-FAMILY TRANSCRIPTIONAL REGULATOR"/>
    <property type="match status" value="1"/>
</dbReference>
<dbReference type="GO" id="GO:0003700">
    <property type="term" value="F:DNA-binding transcription factor activity"/>
    <property type="evidence" value="ECO:0007669"/>
    <property type="project" value="InterPro"/>
</dbReference>
<dbReference type="InterPro" id="IPR009057">
    <property type="entry name" value="Homeodomain-like_sf"/>
</dbReference>
<sequence length="290" mass="32300">MSSKEPETMQLALSERIRRNMDTFTPSEKLAAHALLASYPFAGLETVAQFASRASVSAPTILRFVSRLGFSSYPEFQRGLRSELEAQLETPVTKAPVHDGSSAGDQGDASLIHDVADRLQENIRATIDSTIPAVLNAVISALSDEKRNIHLHGGQFTGSYASYLATHLRMMRRGVTLLEQRNWKDRAMDMGRKDVLVLFDIRRYDPETLQLARTARSQGASVILITDTWLSPATREATHLLPAYIRTGHNWDSTVGILLLCETIITAVTHQLWPKAKERLSAMEQLREGM</sequence>
<dbReference type="GO" id="GO:0097367">
    <property type="term" value="F:carbohydrate derivative binding"/>
    <property type="evidence" value="ECO:0007669"/>
    <property type="project" value="InterPro"/>
</dbReference>
<dbReference type="InterPro" id="IPR000281">
    <property type="entry name" value="HTH_RpiR"/>
</dbReference>
<dbReference type="EMBL" id="QTUJ01000001">
    <property type="protein sequence ID" value="REF73428.1"/>
    <property type="molecule type" value="Genomic_DNA"/>
</dbReference>
<dbReference type="SUPFAM" id="SSF46689">
    <property type="entry name" value="Homeodomain-like"/>
    <property type="match status" value="1"/>
</dbReference>
<evidence type="ECO:0000313" key="5">
    <source>
        <dbReference type="EMBL" id="REF73428.1"/>
    </source>
</evidence>
<dbReference type="GO" id="GO:0003677">
    <property type="term" value="F:DNA binding"/>
    <property type="evidence" value="ECO:0007669"/>
    <property type="project" value="UniProtKB-KW"/>
</dbReference>
<name>A0A3D9XUW0_PARVE</name>
<evidence type="ECO:0000313" key="6">
    <source>
        <dbReference type="Proteomes" id="UP000256941"/>
    </source>
</evidence>
<dbReference type="Proteomes" id="UP000256941">
    <property type="component" value="Unassembled WGS sequence"/>
</dbReference>
<dbReference type="PANTHER" id="PTHR30514">
    <property type="entry name" value="GLUCOKINASE"/>
    <property type="match status" value="1"/>
</dbReference>
<dbReference type="Pfam" id="PF01380">
    <property type="entry name" value="SIS"/>
    <property type="match status" value="1"/>
</dbReference>
<dbReference type="InterPro" id="IPR035472">
    <property type="entry name" value="RpiR-like_SIS"/>
</dbReference>
<dbReference type="Gene3D" id="3.40.50.10490">
    <property type="entry name" value="Glucose-6-phosphate isomerase like protein, domain 1"/>
    <property type="match status" value="1"/>
</dbReference>
<dbReference type="GO" id="GO:1901135">
    <property type="term" value="P:carbohydrate derivative metabolic process"/>
    <property type="evidence" value="ECO:0007669"/>
    <property type="project" value="InterPro"/>
</dbReference>
<dbReference type="PROSITE" id="PS51071">
    <property type="entry name" value="HTH_RPIR"/>
    <property type="match status" value="1"/>
</dbReference>
<feature type="domain" description="HTH rpiR-type" evidence="4">
    <location>
        <begin position="11"/>
        <end position="87"/>
    </location>
</feature>
<dbReference type="Pfam" id="PF01418">
    <property type="entry name" value="HTH_6"/>
    <property type="match status" value="1"/>
</dbReference>